<evidence type="ECO:0000313" key="3">
    <source>
        <dbReference type="Proteomes" id="UP001630127"/>
    </source>
</evidence>
<feature type="transmembrane region" description="Helical" evidence="1">
    <location>
        <begin position="20"/>
        <end position="39"/>
    </location>
</feature>
<sequence>MELLSGESLVDSIVALPSMVIRIAKGCFLALPFALALAGRPRIITNGVRSSSYTIINYDIKEVTDSLINRRNMRHNSNIRPDMIAITVVTLATVT</sequence>
<evidence type="ECO:0000313" key="2">
    <source>
        <dbReference type="EMBL" id="KAL3504087.1"/>
    </source>
</evidence>
<dbReference type="EMBL" id="JBJUIK010000014">
    <property type="protein sequence ID" value="KAL3504087.1"/>
    <property type="molecule type" value="Genomic_DNA"/>
</dbReference>
<reference evidence="2 3" key="1">
    <citation type="submission" date="2024-11" db="EMBL/GenBank/DDBJ databases">
        <title>A near-complete genome assembly of Cinchona calisaya.</title>
        <authorList>
            <person name="Lian D.C."/>
            <person name="Zhao X.W."/>
            <person name="Wei L."/>
        </authorList>
    </citation>
    <scope>NUCLEOTIDE SEQUENCE [LARGE SCALE GENOMIC DNA]</scope>
    <source>
        <tissue evidence="2">Nenye</tissue>
    </source>
</reference>
<keyword evidence="1" id="KW-0812">Transmembrane</keyword>
<gene>
    <name evidence="2" type="ORF">ACH5RR_033928</name>
</gene>
<keyword evidence="3" id="KW-1185">Reference proteome</keyword>
<protein>
    <submittedName>
        <fullName evidence="2">Uncharacterized protein</fullName>
    </submittedName>
</protein>
<accession>A0ABD2Y9E3</accession>
<name>A0ABD2Y9E3_9GENT</name>
<organism evidence="2 3">
    <name type="scientific">Cinchona calisaya</name>
    <dbReference type="NCBI Taxonomy" id="153742"/>
    <lineage>
        <taxon>Eukaryota</taxon>
        <taxon>Viridiplantae</taxon>
        <taxon>Streptophyta</taxon>
        <taxon>Embryophyta</taxon>
        <taxon>Tracheophyta</taxon>
        <taxon>Spermatophyta</taxon>
        <taxon>Magnoliopsida</taxon>
        <taxon>eudicotyledons</taxon>
        <taxon>Gunneridae</taxon>
        <taxon>Pentapetalae</taxon>
        <taxon>asterids</taxon>
        <taxon>lamiids</taxon>
        <taxon>Gentianales</taxon>
        <taxon>Rubiaceae</taxon>
        <taxon>Cinchonoideae</taxon>
        <taxon>Cinchoneae</taxon>
        <taxon>Cinchona</taxon>
    </lineage>
</organism>
<dbReference type="Proteomes" id="UP001630127">
    <property type="component" value="Unassembled WGS sequence"/>
</dbReference>
<keyword evidence="1" id="KW-1133">Transmembrane helix</keyword>
<dbReference type="AlphaFoldDB" id="A0ABD2Y9E3"/>
<comment type="caution">
    <text evidence="2">The sequence shown here is derived from an EMBL/GenBank/DDBJ whole genome shotgun (WGS) entry which is preliminary data.</text>
</comment>
<keyword evidence="1" id="KW-0472">Membrane</keyword>
<evidence type="ECO:0000256" key="1">
    <source>
        <dbReference type="SAM" id="Phobius"/>
    </source>
</evidence>
<proteinExistence type="predicted"/>